<dbReference type="Gene3D" id="2.40.10.10">
    <property type="entry name" value="Trypsin-like serine proteases"/>
    <property type="match status" value="2"/>
</dbReference>
<dbReference type="Proteomes" id="UP000182624">
    <property type="component" value="Unassembled WGS sequence"/>
</dbReference>
<evidence type="ECO:0000313" key="1">
    <source>
        <dbReference type="EMBL" id="SFP39240.1"/>
    </source>
</evidence>
<dbReference type="InterPro" id="IPR043504">
    <property type="entry name" value="Peptidase_S1_PA_chymotrypsin"/>
</dbReference>
<gene>
    <name evidence="1" type="ORF">SAMN04487928_101217</name>
</gene>
<keyword evidence="2" id="KW-1185">Reference proteome</keyword>
<evidence type="ECO:0000313" key="2">
    <source>
        <dbReference type="Proteomes" id="UP000182624"/>
    </source>
</evidence>
<name>A0A1I5PZP6_9FIRM</name>
<proteinExistence type="predicted"/>
<dbReference type="Pfam" id="PF13365">
    <property type="entry name" value="Trypsin_2"/>
    <property type="match status" value="1"/>
</dbReference>
<protein>
    <submittedName>
        <fullName evidence="1">Trypsin-like peptidase domain-containing protein</fullName>
    </submittedName>
</protein>
<dbReference type="SUPFAM" id="SSF50494">
    <property type="entry name" value="Trypsin-like serine proteases"/>
    <property type="match status" value="1"/>
</dbReference>
<dbReference type="AlphaFoldDB" id="A0A1I5PZP6"/>
<dbReference type="InterPro" id="IPR009003">
    <property type="entry name" value="Peptidase_S1_PA"/>
</dbReference>
<dbReference type="RefSeq" id="WP_177201554.1">
    <property type="nucleotide sequence ID" value="NZ_FOXO01000001.1"/>
</dbReference>
<accession>A0A1I5PZP6</accession>
<dbReference type="EMBL" id="FOXO01000001">
    <property type="protein sequence ID" value="SFP39240.1"/>
    <property type="molecule type" value="Genomic_DNA"/>
</dbReference>
<sequence>MIYSTVRIVATDGKEISVGTGFLVLRKISEDKGLLYIATNKHVVGDYQIGQFRFCATGKDGNPIDNQHIIVKINDLQQRCIYYPNDSVDLCFIDIMNEIEEARNAGHELFFRGITEELFINANLEQHMTAIEDVVMIGYPEGFCDEKNNKPVVRKGLTATSVDTDYNGKKEFMIDIACFHGSSGSPVFIETTGLGQKVNNESLTLGVKTSYCLAGIVHAMVIKNQNGDIKVKDVPTAKALYSETEIPLNLGYVIKAQRIRELMDIAFDQRNRTINTSNS</sequence>
<reference evidence="2" key="1">
    <citation type="submission" date="2016-10" db="EMBL/GenBank/DDBJ databases">
        <authorList>
            <person name="Varghese N."/>
            <person name="Submissions S."/>
        </authorList>
    </citation>
    <scope>NUCLEOTIDE SEQUENCE [LARGE SCALE GENOMIC DNA]</scope>
    <source>
        <strain evidence="2">P18</strain>
    </source>
</reference>
<organism evidence="1 2">
    <name type="scientific">Butyrivibrio proteoclasticus</name>
    <dbReference type="NCBI Taxonomy" id="43305"/>
    <lineage>
        <taxon>Bacteria</taxon>
        <taxon>Bacillati</taxon>
        <taxon>Bacillota</taxon>
        <taxon>Clostridia</taxon>
        <taxon>Lachnospirales</taxon>
        <taxon>Lachnospiraceae</taxon>
        <taxon>Butyrivibrio</taxon>
    </lineage>
</organism>